<sequence>MGSCQDVENATWNPLQDVKMPHGILTRCRNATWDSLQDVEVPWDPLQDSSGNVSTDNKHQKEKKILLKKLKEVSQQLEQKMKNHQHEVASLQDVHHVSGNGDQQYLVVKESAEWMQLEEKLKSLELDHNKLKRDHEIVCKELKHAKPTPGSARLNHVHIVLVCSLVGRWGGDLKSL</sequence>
<evidence type="ECO:0000313" key="3">
    <source>
        <dbReference type="Proteomes" id="UP000507470"/>
    </source>
</evidence>
<protein>
    <submittedName>
        <fullName evidence="2">TRIP11</fullName>
    </submittedName>
</protein>
<proteinExistence type="predicted"/>
<feature type="coiled-coil region" evidence="1">
    <location>
        <begin position="60"/>
        <end position="134"/>
    </location>
</feature>
<gene>
    <name evidence="2" type="ORF">MCOR_37482</name>
</gene>
<reference evidence="2 3" key="1">
    <citation type="submission" date="2020-06" db="EMBL/GenBank/DDBJ databases">
        <authorList>
            <person name="Li R."/>
            <person name="Bekaert M."/>
        </authorList>
    </citation>
    <scope>NUCLEOTIDE SEQUENCE [LARGE SCALE GENOMIC DNA]</scope>
    <source>
        <strain evidence="3">wild</strain>
    </source>
</reference>
<evidence type="ECO:0000256" key="1">
    <source>
        <dbReference type="SAM" id="Coils"/>
    </source>
</evidence>
<dbReference type="EMBL" id="CACVKT020006797">
    <property type="protein sequence ID" value="CAC5403604.1"/>
    <property type="molecule type" value="Genomic_DNA"/>
</dbReference>
<organism evidence="2 3">
    <name type="scientific">Mytilus coruscus</name>
    <name type="common">Sea mussel</name>
    <dbReference type="NCBI Taxonomy" id="42192"/>
    <lineage>
        <taxon>Eukaryota</taxon>
        <taxon>Metazoa</taxon>
        <taxon>Spiralia</taxon>
        <taxon>Lophotrochozoa</taxon>
        <taxon>Mollusca</taxon>
        <taxon>Bivalvia</taxon>
        <taxon>Autobranchia</taxon>
        <taxon>Pteriomorphia</taxon>
        <taxon>Mytilida</taxon>
        <taxon>Mytiloidea</taxon>
        <taxon>Mytilidae</taxon>
        <taxon>Mytilinae</taxon>
        <taxon>Mytilus</taxon>
    </lineage>
</organism>
<dbReference type="AlphaFoldDB" id="A0A6J8D921"/>
<keyword evidence="1" id="KW-0175">Coiled coil</keyword>
<accession>A0A6J8D921</accession>
<name>A0A6J8D921_MYTCO</name>
<evidence type="ECO:0000313" key="2">
    <source>
        <dbReference type="EMBL" id="CAC5403604.1"/>
    </source>
</evidence>
<dbReference type="Proteomes" id="UP000507470">
    <property type="component" value="Unassembled WGS sequence"/>
</dbReference>
<keyword evidence="3" id="KW-1185">Reference proteome</keyword>